<dbReference type="Proteomes" id="UP001500220">
    <property type="component" value="Unassembled WGS sequence"/>
</dbReference>
<evidence type="ECO:0000256" key="9">
    <source>
        <dbReference type="SAM" id="MobiDB-lite"/>
    </source>
</evidence>
<evidence type="ECO:0000256" key="5">
    <source>
        <dbReference type="ARBA" id="ARBA00022618"/>
    </source>
</evidence>
<dbReference type="InterPro" id="IPR019933">
    <property type="entry name" value="DivIVA_domain"/>
</dbReference>
<evidence type="ECO:0000256" key="3">
    <source>
        <dbReference type="ARBA" id="ARBA00018787"/>
    </source>
</evidence>
<comment type="caution">
    <text evidence="10">The sequence shown here is derived from an EMBL/GenBank/DDBJ whole genome shotgun (WGS) entry which is preliminary data.</text>
</comment>
<feature type="region of interest" description="Disordered" evidence="9">
    <location>
        <begin position="83"/>
        <end position="121"/>
    </location>
</feature>
<gene>
    <name evidence="10" type="ORF">GCM10009545_03060</name>
</gene>
<evidence type="ECO:0000256" key="1">
    <source>
        <dbReference type="ARBA" id="ARBA00004496"/>
    </source>
</evidence>
<comment type="subcellular location">
    <subcellularLocation>
        <location evidence="1">Cytoplasm</location>
    </subcellularLocation>
</comment>
<evidence type="ECO:0000313" key="11">
    <source>
        <dbReference type="Proteomes" id="UP001500220"/>
    </source>
</evidence>
<keyword evidence="6" id="KW-0175">Coiled coil</keyword>
<sequence length="256" mass="28350">MLTPDDVHNVAFSRTWRRHRGFDQTEVDEFLGRVEATLRGKPLLTARDVLTARFSPGKPGRAYNKTQVAEFLDQVALTLMKREVRQSERSDRRQREVARTEKAVSRPHGAVPPPRPEPPEPVGRFVAPEPVDVAGNPATQQAALDTAEVDAFMDRVEATLRGADSLTAQDVLSVRFNPPAPGKPGYQEASVLAFLVMVATIIRNMAPTQRALPTQQALPTQRAPIARAFQRTPRRETPNWPSGRPVPSATPTTNDR</sequence>
<proteinExistence type="inferred from homology"/>
<name>A0ABN1BT06_9PSEU</name>
<evidence type="ECO:0000313" key="10">
    <source>
        <dbReference type="EMBL" id="GAA0504639.1"/>
    </source>
</evidence>
<dbReference type="PANTHER" id="PTHR35794">
    <property type="entry name" value="CELL DIVISION PROTEIN DIVIVA"/>
    <property type="match status" value="1"/>
</dbReference>
<feature type="compositionally biased region" description="Basic and acidic residues" evidence="9">
    <location>
        <begin position="83"/>
        <end position="104"/>
    </location>
</feature>
<keyword evidence="7" id="KW-0131">Cell cycle</keyword>
<keyword evidence="11" id="KW-1185">Reference proteome</keyword>
<evidence type="ECO:0000256" key="4">
    <source>
        <dbReference type="ARBA" id="ARBA00022490"/>
    </source>
</evidence>
<keyword evidence="4" id="KW-0963">Cytoplasm</keyword>
<feature type="compositionally biased region" description="Pro residues" evidence="9">
    <location>
        <begin position="110"/>
        <end position="121"/>
    </location>
</feature>
<accession>A0ABN1BT06</accession>
<organism evidence="10 11">
    <name type="scientific">Saccharopolyspora thermophila</name>
    <dbReference type="NCBI Taxonomy" id="89367"/>
    <lineage>
        <taxon>Bacteria</taxon>
        <taxon>Bacillati</taxon>
        <taxon>Actinomycetota</taxon>
        <taxon>Actinomycetes</taxon>
        <taxon>Pseudonocardiales</taxon>
        <taxon>Pseudonocardiaceae</taxon>
        <taxon>Saccharopolyspora</taxon>
    </lineage>
</organism>
<dbReference type="EMBL" id="BAAAHC010000002">
    <property type="protein sequence ID" value="GAA0504639.1"/>
    <property type="molecule type" value="Genomic_DNA"/>
</dbReference>
<reference evidence="10 11" key="1">
    <citation type="journal article" date="2019" name="Int. J. Syst. Evol. Microbiol.">
        <title>The Global Catalogue of Microorganisms (GCM) 10K type strain sequencing project: providing services to taxonomists for standard genome sequencing and annotation.</title>
        <authorList>
            <consortium name="The Broad Institute Genomics Platform"/>
            <consortium name="The Broad Institute Genome Sequencing Center for Infectious Disease"/>
            <person name="Wu L."/>
            <person name="Ma J."/>
        </authorList>
    </citation>
    <scope>NUCLEOTIDE SEQUENCE [LARGE SCALE GENOMIC DNA]</scope>
    <source>
        <strain evidence="10 11">JCM 10664</strain>
    </source>
</reference>
<evidence type="ECO:0000256" key="8">
    <source>
        <dbReference type="ARBA" id="ARBA00031737"/>
    </source>
</evidence>
<evidence type="ECO:0000256" key="2">
    <source>
        <dbReference type="ARBA" id="ARBA00009008"/>
    </source>
</evidence>
<dbReference type="PANTHER" id="PTHR35794:SF2">
    <property type="entry name" value="CELL DIVISION PROTEIN DIVIVA"/>
    <property type="match status" value="1"/>
</dbReference>
<dbReference type="RefSeq" id="WP_346071901.1">
    <property type="nucleotide sequence ID" value="NZ_BAAAHC010000002.1"/>
</dbReference>
<protein>
    <recommendedName>
        <fullName evidence="3">Cell wall synthesis protein Wag31</fullName>
    </recommendedName>
    <alternativeName>
        <fullName evidence="8">Antigen 84</fullName>
    </alternativeName>
</protein>
<comment type="similarity">
    <text evidence="2">Belongs to the DivIVA family.</text>
</comment>
<dbReference type="NCBIfam" id="TIGR03544">
    <property type="entry name" value="DivI1A_domain"/>
    <property type="match status" value="3"/>
</dbReference>
<evidence type="ECO:0000256" key="7">
    <source>
        <dbReference type="ARBA" id="ARBA00023306"/>
    </source>
</evidence>
<keyword evidence="5" id="KW-0132">Cell division</keyword>
<evidence type="ECO:0000256" key="6">
    <source>
        <dbReference type="ARBA" id="ARBA00023054"/>
    </source>
</evidence>
<dbReference type="InterPro" id="IPR007793">
    <property type="entry name" value="DivIVA_fam"/>
</dbReference>
<dbReference type="Gene3D" id="6.10.250.660">
    <property type="match status" value="2"/>
</dbReference>
<feature type="region of interest" description="Disordered" evidence="9">
    <location>
        <begin position="229"/>
        <end position="256"/>
    </location>
</feature>